<dbReference type="RefSeq" id="WP_244194850.1">
    <property type="nucleotide sequence ID" value="NZ_PJMY01000003.1"/>
</dbReference>
<feature type="transmembrane region" description="Helical" evidence="1">
    <location>
        <begin position="12"/>
        <end position="32"/>
    </location>
</feature>
<dbReference type="EMBL" id="PJMY01000003">
    <property type="protein sequence ID" value="PKV96792.1"/>
    <property type="molecule type" value="Genomic_DNA"/>
</dbReference>
<feature type="transmembrane region" description="Helical" evidence="1">
    <location>
        <begin position="89"/>
        <end position="110"/>
    </location>
</feature>
<dbReference type="AlphaFoldDB" id="A0A2N3WSD7"/>
<dbReference type="NCBIfam" id="NF041646">
    <property type="entry name" value="VC0807_fam"/>
    <property type="match status" value="1"/>
</dbReference>
<evidence type="ECO:0000313" key="3">
    <source>
        <dbReference type="Proteomes" id="UP000233750"/>
    </source>
</evidence>
<organism evidence="2 3">
    <name type="scientific">Amycolatopsis echigonensis</name>
    <dbReference type="NCBI Taxonomy" id="2576905"/>
    <lineage>
        <taxon>Bacteria</taxon>
        <taxon>Bacillati</taxon>
        <taxon>Actinomycetota</taxon>
        <taxon>Actinomycetes</taxon>
        <taxon>Pseudonocardiales</taxon>
        <taxon>Pseudonocardiaceae</taxon>
        <taxon>Amycolatopsis</taxon>
    </lineage>
</organism>
<sequence>MMTGNSGVRASLRRLPLLEILAPLVLFYGLRWLGVNQFVALLAGSVIPAVGAVRGLVAERRISGVRVFVLGTMAVTVAGSFISGSPRALLLRSAILTVALGFFLLSTLFFRRPFLYEAARVVFDEDKQQIWERNWDEVPVFRQLLWRISLIWGLACLADAAVRVVVALLLPVDVVPVLDDGLLVVTLVVLVAVQRFYGRAFLRRNGLRLHGVHLVPLAEA</sequence>
<proteinExistence type="predicted"/>
<keyword evidence="3" id="KW-1185">Reference proteome</keyword>
<evidence type="ECO:0000313" key="2">
    <source>
        <dbReference type="EMBL" id="PKV96792.1"/>
    </source>
</evidence>
<keyword evidence="1" id="KW-0812">Transmembrane</keyword>
<feature type="transmembrane region" description="Helical" evidence="1">
    <location>
        <begin position="64"/>
        <end position="83"/>
    </location>
</feature>
<protein>
    <recommendedName>
        <fullName evidence="4">Intracellular septation protein A</fullName>
    </recommendedName>
</protein>
<feature type="transmembrane region" description="Helical" evidence="1">
    <location>
        <begin position="38"/>
        <end position="57"/>
    </location>
</feature>
<reference evidence="2 3" key="1">
    <citation type="submission" date="2017-12" db="EMBL/GenBank/DDBJ databases">
        <title>Sequencing the genomes of 1000 Actinobacteria strains.</title>
        <authorList>
            <person name="Klenk H.-P."/>
        </authorList>
    </citation>
    <scope>NUCLEOTIDE SEQUENCE [LARGE SCALE GENOMIC DNA]</scope>
    <source>
        <strain evidence="2 3">DSM 45165</strain>
    </source>
</reference>
<comment type="caution">
    <text evidence="2">The sequence shown here is derived from an EMBL/GenBank/DDBJ whole genome shotgun (WGS) entry which is preliminary data.</text>
</comment>
<keyword evidence="1" id="KW-1133">Transmembrane helix</keyword>
<name>A0A2N3WSD7_9PSEU</name>
<keyword evidence="1" id="KW-0472">Membrane</keyword>
<feature type="transmembrane region" description="Helical" evidence="1">
    <location>
        <begin position="150"/>
        <end position="170"/>
    </location>
</feature>
<accession>A0A2N3WSD7</accession>
<dbReference type="Proteomes" id="UP000233750">
    <property type="component" value="Unassembled WGS sequence"/>
</dbReference>
<evidence type="ECO:0008006" key="4">
    <source>
        <dbReference type="Google" id="ProtNLM"/>
    </source>
</evidence>
<gene>
    <name evidence="2" type="ORF">ATK30_7755</name>
</gene>
<feature type="transmembrane region" description="Helical" evidence="1">
    <location>
        <begin position="182"/>
        <end position="198"/>
    </location>
</feature>
<evidence type="ECO:0000256" key="1">
    <source>
        <dbReference type="SAM" id="Phobius"/>
    </source>
</evidence>